<evidence type="ECO:0000259" key="2">
    <source>
        <dbReference type="Pfam" id="PF09588"/>
    </source>
</evidence>
<feature type="region of interest" description="Disordered" evidence="1">
    <location>
        <begin position="296"/>
        <end position="318"/>
    </location>
</feature>
<dbReference type="InterPro" id="IPR019080">
    <property type="entry name" value="YqaJ_viral_recombinase"/>
</dbReference>
<evidence type="ECO:0000313" key="4">
    <source>
        <dbReference type="Proteomes" id="UP000321424"/>
    </source>
</evidence>
<dbReference type="EMBL" id="BJXA01000009">
    <property type="protein sequence ID" value="GEM37493.1"/>
    <property type="molecule type" value="Genomic_DNA"/>
</dbReference>
<dbReference type="Pfam" id="PF09588">
    <property type="entry name" value="YqaJ"/>
    <property type="match status" value="1"/>
</dbReference>
<dbReference type="Proteomes" id="UP000321424">
    <property type="component" value="Unassembled WGS sequence"/>
</dbReference>
<gene>
    <name evidence="3" type="ORF">NN4_20120</name>
</gene>
<dbReference type="SUPFAM" id="SSF52980">
    <property type="entry name" value="Restriction endonuclease-like"/>
    <property type="match status" value="1"/>
</dbReference>
<feature type="compositionally biased region" description="Low complexity" evidence="1">
    <location>
        <begin position="307"/>
        <end position="318"/>
    </location>
</feature>
<dbReference type="PANTHER" id="PTHR46609">
    <property type="entry name" value="EXONUCLEASE, PHAGE-TYPE/RECB, C-TERMINAL DOMAIN-CONTAINING PROTEIN"/>
    <property type="match status" value="1"/>
</dbReference>
<evidence type="ECO:0000313" key="3">
    <source>
        <dbReference type="EMBL" id="GEM37493.1"/>
    </source>
</evidence>
<organism evidence="3 4">
    <name type="scientific">Nocardia ninae NBRC 108245</name>
    <dbReference type="NCBI Taxonomy" id="1210091"/>
    <lineage>
        <taxon>Bacteria</taxon>
        <taxon>Bacillati</taxon>
        <taxon>Actinomycetota</taxon>
        <taxon>Actinomycetes</taxon>
        <taxon>Mycobacteriales</taxon>
        <taxon>Nocardiaceae</taxon>
        <taxon>Nocardia</taxon>
    </lineage>
</organism>
<sequence>MSHHTATVNNAVLVGQFPSGSLDWHEARASGIGGSEIAAVVGLSPWESRYSLWHRKKDRLRPVQESDPMRWGTLLEPVIYAEYERNHLPAGLTMTTGGTYRHRDRPWQIANPDGLIWSGGELVDGIEIKAPGTDHYEKWGRDGSDNIPIYYRCQIAWYCSVLDLDSMVLRALIGGNDPRSYRIRPTTEDLEYLVAEGAQFWDELQRGILPNLDSHTATYRAMRELHPDIDRSQIIQIPTELADRWWEAQAAAEKAEDHLSGIRIEIAARMGTGWKAVCGEQAIAYRMRPWSGDGDPYLKSAPRPKADASSIAGAAVAG</sequence>
<feature type="domain" description="YqaJ viral recombinase" evidence="2">
    <location>
        <begin position="23"/>
        <end position="161"/>
    </location>
</feature>
<dbReference type="InterPro" id="IPR011604">
    <property type="entry name" value="PDDEXK-like_dom_sf"/>
</dbReference>
<proteinExistence type="predicted"/>
<keyword evidence="4" id="KW-1185">Reference proteome</keyword>
<dbReference type="NCBIfam" id="TIGR03033">
    <property type="entry name" value="phage_rel_nuc"/>
    <property type="match status" value="1"/>
</dbReference>
<dbReference type="Gene3D" id="3.90.320.10">
    <property type="match status" value="1"/>
</dbReference>
<dbReference type="InterPro" id="IPR011335">
    <property type="entry name" value="Restrct_endonuc-II-like"/>
</dbReference>
<accession>A0A511MA06</accession>
<dbReference type="InterPro" id="IPR051703">
    <property type="entry name" value="NF-kappa-B_Signaling_Reg"/>
</dbReference>
<name>A0A511MA06_9NOCA</name>
<dbReference type="InterPro" id="IPR017482">
    <property type="entry name" value="Lambda-type_endonuclease"/>
</dbReference>
<evidence type="ECO:0000256" key="1">
    <source>
        <dbReference type="SAM" id="MobiDB-lite"/>
    </source>
</evidence>
<comment type="caution">
    <text evidence="3">The sequence shown here is derived from an EMBL/GenBank/DDBJ whole genome shotgun (WGS) entry which is preliminary data.</text>
</comment>
<protein>
    <recommendedName>
        <fullName evidence="2">YqaJ viral recombinase domain-containing protein</fullName>
    </recommendedName>
</protein>
<dbReference type="RefSeq" id="WP_186818340.1">
    <property type="nucleotide sequence ID" value="NZ_BJXA01000009.1"/>
</dbReference>
<dbReference type="AlphaFoldDB" id="A0A511MA06"/>
<dbReference type="PANTHER" id="PTHR46609:SF6">
    <property type="entry name" value="EXONUCLEASE, PHAGE-TYPE_RECB, C-TERMINAL DOMAIN-CONTAINING PROTEIN-RELATED"/>
    <property type="match status" value="1"/>
</dbReference>
<reference evidence="3 4" key="1">
    <citation type="submission" date="2019-07" db="EMBL/GenBank/DDBJ databases">
        <title>Whole genome shotgun sequence of Nocardia ninae NBRC 108245.</title>
        <authorList>
            <person name="Hosoyama A."/>
            <person name="Uohara A."/>
            <person name="Ohji S."/>
            <person name="Ichikawa N."/>
        </authorList>
    </citation>
    <scope>NUCLEOTIDE SEQUENCE [LARGE SCALE GENOMIC DNA]</scope>
    <source>
        <strain evidence="3 4">NBRC 108245</strain>
    </source>
</reference>